<dbReference type="PROSITE" id="PS00704">
    <property type="entry name" value="PROK_CO2_ANHYDRASE_1"/>
    <property type="match status" value="1"/>
</dbReference>
<accession>A0A2P1P7J6</accession>
<dbReference type="Gene3D" id="3.40.1050.10">
    <property type="entry name" value="Carbonic anhydrase"/>
    <property type="match status" value="1"/>
</dbReference>
<dbReference type="KEGG" id="ptc:phytr_2840"/>
<dbReference type="InterPro" id="IPR001765">
    <property type="entry name" value="Carbonic_anhydrase"/>
</dbReference>
<dbReference type="RefSeq" id="WP_106874108.1">
    <property type="nucleotide sequence ID" value="NZ_CP027845.1"/>
</dbReference>
<comment type="function">
    <text evidence="10">Reversible hydration of carbon dioxide.</text>
</comment>
<dbReference type="AlphaFoldDB" id="A0A2P1P7J6"/>
<feature type="binding site" evidence="9">
    <location>
        <position position="44"/>
    </location>
    <ligand>
        <name>Zn(2+)</name>
        <dbReference type="ChEBI" id="CHEBI:29105"/>
    </ligand>
</feature>
<evidence type="ECO:0000256" key="4">
    <source>
        <dbReference type="ARBA" id="ARBA00022723"/>
    </source>
</evidence>
<comment type="catalytic activity">
    <reaction evidence="8 10">
        <text>hydrogencarbonate + H(+) = CO2 + H2O</text>
        <dbReference type="Rhea" id="RHEA:10748"/>
        <dbReference type="ChEBI" id="CHEBI:15377"/>
        <dbReference type="ChEBI" id="CHEBI:15378"/>
        <dbReference type="ChEBI" id="CHEBI:16526"/>
        <dbReference type="ChEBI" id="CHEBI:17544"/>
        <dbReference type="EC" id="4.2.1.1"/>
    </reaction>
</comment>
<dbReference type="Pfam" id="PF00484">
    <property type="entry name" value="Pro_CA"/>
    <property type="match status" value="1"/>
</dbReference>
<organism evidence="11 12">
    <name type="scientific">Candidatus Phycorickettsia trachydisci</name>
    <dbReference type="NCBI Taxonomy" id="2115978"/>
    <lineage>
        <taxon>Bacteria</taxon>
        <taxon>Pseudomonadati</taxon>
        <taxon>Pseudomonadota</taxon>
        <taxon>Alphaproteobacteria</taxon>
        <taxon>Rickettsiales</taxon>
        <taxon>Rickettsiaceae</taxon>
        <taxon>Candidatus Phycorickettsia</taxon>
    </lineage>
</organism>
<dbReference type="CDD" id="cd00884">
    <property type="entry name" value="beta_CA_cladeB"/>
    <property type="match status" value="1"/>
</dbReference>
<reference evidence="11 12" key="1">
    <citation type="submission" date="2018-03" db="EMBL/GenBank/DDBJ databases">
        <title>A gene transfer event suggests a long-term partnership between eustigmatophyte algae and a novel lineage of endosymbiotic bacteria.</title>
        <authorList>
            <person name="Yurchenko T."/>
            <person name="Sevcikova T."/>
            <person name="Pribyl P."/>
            <person name="El Karkouri K."/>
            <person name="Klimes V."/>
            <person name="Amaral R."/>
            <person name="Zbrankova V."/>
            <person name="Kim E."/>
            <person name="Raoult D."/>
            <person name="Santos L.M.A."/>
            <person name="Elias M."/>
        </authorList>
    </citation>
    <scope>NUCLEOTIDE SEQUENCE [LARGE SCALE GENOMIC DNA]</scope>
    <source>
        <strain evidence="11">CCALA 838</strain>
    </source>
</reference>
<sequence>MPKNLHNLIDGYKEFRKNYFSHHKALFDNLSTHGQSPKILIIACSDSRVDPAIVTNAIPGDLFVIRNVANLVPNCEEEDLINYHGTSAAIEYAVCDLKVRHIIVCGHAKCGGLTSMFNTTSQKRSPSFMNKWVSIAKNPFNKVHEKYFHESLDRKIELLAKESLINSLSNLKTFPWLSEKVKQNDLFLHAWYFEIATCNIQFLDTDGAFKDLAGYKY</sequence>
<evidence type="ECO:0000256" key="8">
    <source>
        <dbReference type="ARBA" id="ARBA00048348"/>
    </source>
</evidence>
<dbReference type="EMBL" id="CP027845">
    <property type="protein sequence ID" value="AVP87240.1"/>
    <property type="molecule type" value="Genomic_DNA"/>
</dbReference>
<gene>
    <name evidence="11" type="ORF">phytr_2840</name>
</gene>
<dbReference type="GO" id="GO:0015976">
    <property type="term" value="P:carbon utilization"/>
    <property type="evidence" value="ECO:0007669"/>
    <property type="project" value="InterPro"/>
</dbReference>
<evidence type="ECO:0000256" key="5">
    <source>
        <dbReference type="ARBA" id="ARBA00022833"/>
    </source>
</evidence>
<name>A0A2P1P7J6_9RICK</name>
<evidence type="ECO:0000256" key="7">
    <source>
        <dbReference type="ARBA" id="ARBA00031969"/>
    </source>
</evidence>
<dbReference type="Proteomes" id="UP000241762">
    <property type="component" value="Chromosome"/>
</dbReference>
<dbReference type="GO" id="GO:0008270">
    <property type="term" value="F:zinc ion binding"/>
    <property type="evidence" value="ECO:0007669"/>
    <property type="project" value="UniProtKB-UniRule"/>
</dbReference>
<keyword evidence="4 9" id="KW-0479">Metal-binding</keyword>
<dbReference type="PANTHER" id="PTHR11002">
    <property type="entry name" value="CARBONIC ANHYDRASE"/>
    <property type="match status" value="1"/>
</dbReference>
<comment type="cofactor">
    <cofactor evidence="9">
        <name>Zn(2+)</name>
        <dbReference type="ChEBI" id="CHEBI:29105"/>
    </cofactor>
    <text evidence="9">Binds 1 zinc ion per subunit.</text>
</comment>
<feature type="binding site" evidence="9">
    <location>
        <position position="46"/>
    </location>
    <ligand>
        <name>Zn(2+)</name>
        <dbReference type="ChEBI" id="CHEBI:29105"/>
    </ligand>
</feature>
<proteinExistence type="inferred from homology"/>
<evidence type="ECO:0000256" key="9">
    <source>
        <dbReference type="PIRSR" id="PIRSR601765-1"/>
    </source>
</evidence>
<dbReference type="PROSITE" id="PS00705">
    <property type="entry name" value="PROK_CO2_ANHYDRASE_2"/>
    <property type="match status" value="1"/>
</dbReference>
<feature type="binding site" evidence="9">
    <location>
        <position position="110"/>
    </location>
    <ligand>
        <name>Zn(2+)</name>
        <dbReference type="ChEBI" id="CHEBI:29105"/>
    </ligand>
</feature>
<protein>
    <recommendedName>
        <fullName evidence="3 10">Carbonic anhydrase</fullName>
        <ecNumber evidence="2 10">4.2.1.1</ecNumber>
    </recommendedName>
    <alternativeName>
        <fullName evidence="7 10">Carbonate dehydratase</fullName>
    </alternativeName>
</protein>
<dbReference type="InterPro" id="IPR045066">
    <property type="entry name" value="Beta_CA_cladeB"/>
</dbReference>
<dbReference type="InterPro" id="IPR015892">
    <property type="entry name" value="Carbonic_anhydrase_CS"/>
</dbReference>
<evidence type="ECO:0000256" key="6">
    <source>
        <dbReference type="ARBA" id="ARBA00023239"/>
    </source>
</evidence>
<evidence type="ECO:0000313" key="11">
    <source>
        <dbReference type="EMBL" id="AVP87240.1"/>
    </source>
</evidence>
<dbReference type="OrthoDB" id="9797527at2"/>
<evidence type="ECO:0000313" key="12">
    <source>
        <dbReference type="Proteomes" id="UP000241762"/>
    </source>
</evidence>
<dbReference type="PANTHER" id="PTHR11002:SF76">
    <property type="entry name" value="CARBONIC ANHYDRASE"/>
    <property type="match status" value="1"/>
</dbReference>
<keyword evidence="5 9" id="KW-0862">Zinc</keyword>
<evidence type="ECO:0000256" key="3">
    <source>
        <dbReference type="ARBA" id="ARBA00014628"/>
    </source>
</evidence>
<dbReference type="FunFam" id="3.40.1050.10:FF:000003">
    <property type="entry name" value="Carbonic anhydrase"/>
    <property type="match status" value="1"/>
</dbReference>
<keyword evidence="12" id="KW-1185">Reference proteome</keyword>
<dbReference type="EC" id="4.2.1.1" evidence="2 10"/>
<dbReference type="SMART" id="SM00947">
    <property type="entry name" value="Pro_CA"/>
    <property type="match status" value="1"/>
</dbReference>
<keyword evidence="6 10" id="KW-0456">Lyase</keyword>
<evidence type="ECO:0000256" key="10">
    <source>
        <dbReference type="RuleBase" id="RU003956"/>
    </source>
</evidence>
<evidence type="ECO:0000256" key="1">
    <source>
        <dbReference type="ARBA" id="ARBA00006217"/>
    </source>
</evidence>
<feature type="binding site" evidence="9">
    <location>
        <position position="107"/>
    </location>
    <ligand>
        <name>Zn(2+)</name>
        <dbReference type="ChEBI" id="CHEBI:29105"/>
    </ligand>
</feature>
<comment type="similarity">
    <text evidence="1 10">Belongs to the beta-class carbonic anhydrase family.</text>
</comment>
<dbReference type="SUPFAM" id="SSF53056">
    <property type="entry name" value="beta-carbonic anhydrase, cab"/>
    <property type="match status" value="1"/>
</dbReference>
<dbReference type="GO" id="GO:0004089">
    <property type="term" value="F:carbonate dehydratase activity"/>
    <property type="evidence" value="ECO:0007669"/>
    <property type="project" value="UniProtKB-UniRule"/>
</dbReference>
<evidence type="ECO:0000256" key="2">
    <source>
        <dbReference type="ARBA" id="ARBA00012925"/>
    </source>
</evidence>
<dbReference type="InterPro" id="IPR036874">
    <property type="entry name" value="Carbonic_anhydrase_sf"/>
</dbReference>